<protein>
    <submittedName>
        <fullName evidence="1">Uncharacterized protein</fullName>
    </submittedName>
</protein>
<sequence length="282" mass="32141">MSAKSPVKESSPEESQYAEGLPKVEGETSGNDETPKSEAAEKVNPEDPKVDTNTESYDFVCAPWKSCWDSNYHCYYYWNTETNETTYTFPGSKNANSSGAESQQAEGGSSTQISSIAQHPNNPYYPQDPSQYYYPHQMGAPVAGTPMNYYPNYAELYNTPAPIQHSTEDPEYSEFIRKEYGETTITSEGKIGGMFNAKTGNFQSDQTLNPDKFSQYNRAVRQCNAFFDYDSFAEQRGLQYMAYYNGLTPNPRHQKLPKKVFEKLKTLKKEKKLESKKKWLRD</sequence>
<gene>
    <name evidence="1" type="ORF">DSO57_1021421</name>
</gene>
<evidence type="ECO:0000313" key="1">
    <source>
        <dbReference type="EMBL" id="KAJ9069163.1"/>
    </source>
</evidence>
<accession>A0ACC2T3J8</accession>
<organism evidence="1 2">
    <name type="scientific">Entomophthora muscae</name>
    <dbReference type="NCBI Taxonomy" id="34485"/>
    <lineage>
        <taxon>Eukaryota</taxon>
        <taxon>Fungi</taxon>
        <taxon>Fungi incertae sedis</taxon>
        <taxon>Zoopagomycota</taxon>
        <taxon>Entomophthoromycotina</taxon>
        <taxon>Entomophthoromycetes</taxon>
        <taxon>Entomophthorales</taxon>
        <taxon>Entomophthoraceae</taxon>
        <taxon>Entomophthora</taxon>
    </lineage>
</organism>
<comment type="caution">
    <text evidence="1">The sequence shown here is derived from an EMBL/GenBank/DDBJ whole genome shotgun (WGS) entry which is preliminary data.</text>
</comment>
<evidence type="ECO:0000313" key="2">
    <source>
        <dbReference type="Proteomes" id="UP001165960"/>
    </source>
</evidence>
<keyword evidence="2" id="KW-1185">Reference proteome</keyword>
<proteinExistence type="predicted"/>
<dbReference type="Proteomes" id="UP001165960">
    <property type="component" value="Unassembled WGS sequence"/>
</dbReference>
<dbReference type="EMBL" id="QTSX02003654">
    <property type="protein sequence ID" value="KAJ9069163.1"/>
    <property type="molecule type" value="Genomic_DNA"/>
</dbReference>
<name>A0ACC2T3J8_9FUNG</name>
<reference evidence="1" key="1">
    <citation type="submission" date="2022-04" db="EMBL/GenBank/DDBJ databases">
        <title>Genome of the entomopathogenic fungus Entomophthora muscae.</title>
        <authorList>
            <person name="Elya C."/>
            <person name="Lovett B.R."/>
            <person name="Lee E."/>
            <person name="Macias A.M."/>
            <person name="Hajek A.E."/>
            <person name="De Bivort B.L."/>
            <person name="Kasson M.T."/>
            <person name="De Fine Licht H.H."/>
            <person name="Stajich J.E."/>
        </authorList>
    </citation>
    <scope>NUCLEOTIDE SEQUENCE</scope>
    <source>
        <strain evidence="1">Berkeley</strain>
    </source>
</reference>